<dbReference type="Proteomes" id="UP000596742">
    <property type="component" value="Unassembled WGS sequence"/>
</dbReference>
<keyword evidence="1" id="KW-0677">Repeat</keyword>
<dbReference type="AlphaFoldDB" id="A0A8B6G2B3"/>
<evidence type="ECO:0000313" key="5">
    <source>
        <dbReference type="Proteomes" id="UP000596742"/>
    </source>
</evidence>
<dbReference type="OrthoDB" id="448455at2759"/>
<evidence type="ECO:0000256" key="1">
    <source>
        <dbReference type="ARBA" id="ARBA00022737"/>
    </source>
</evidence>
<dbReference type="InterPro" id="IPR002110">
    <property type="entry name" value="Ankyrin_rpt"/>
</dbReference>
<dbReference type="Pfam" id="PF00023">
    <property type="entry name" value="Ank"/>
    <property type="match status" value="1"/>
</dbReference>
<feature type="repeat" description="ANK" evidence="3">
    <location>
        <begin position="216"/>
        <end position="248"/>
    </location>
</feature>
<keyword evidence="2 3" id="KW-0040">ANK repeat</keyword>
<dbReference type="PANTHER" id="PTHR24123">
    <property type="entry name" value="ANKYRIN REPEAT-CONTAINING"/>
    <property type="match status" value="1"/>
</dbReference>
<organism evidence="4 5">
    <name type="scientific">Mytilus galloprovincialis</name>
    <name type="common">Mediterranean mussel</name>
    <dbReference type="NCBI Taxonomy" id="29158"/>
    <lineage>
        <taxon>Eukaryota</taxon>
        <taxon>Metazoa</taxon>
        <taxon>Spiralia</taxon>
        <taxon>Lophotrochozoa</taxon>
        <taxon>Mollusca</taxon>
        <taxon>Bivalvia</taxon>
        <taxon>Autobranchia</taxon>
        <taxon>Pteriomorphia</taxon>
        <taxon>Mytilida</taxon>
        <taxon>Mytiloidea</taxon>
        <taxon>Mytilidae</taxon>
        <taxon>Mytilinae</taxon>
        <taxon>Mytilus</taxon>
    </lineage>
</organism>
<reference evidence="4" key="1">
    <citation type="submission" date="2018-11" db="EMBL/GenBank/DDBJ databases">
        <authorList>
            <person name="Alioto T."/>
            <person name="Alioto T."/>
        </authorList>
    </citation>
    <scope>NUCLEOTIDE SEQUENCE</scope>
</reference>
<comment type="caution">
    <text evidence="4">The sequence shown here is derived from an EMBL/GenBank/DDBJ whole genome shotgun (WGS) entry which is preliminary data.</text>
</comment>
<keyword evidence="5" id="KW-1185">Reference proteome</keyword>
<dbReference type="InterPro" id="IPR051165">
    <property type="entry name" value="Multifunctional_ANK_Repeat"/>
</dbReference>
<dbReference type="SUPFAM" id="SSF48403">
    <property type="entry name" value="Ankyrin repeat"/>
    <property type="match status" value="4"/>
</dbReference>
<dbReference type="PROSITE" id="PS50088">
    <property type="entry name" value="ANK_REPEAT"/>
    <property type="match status" value="4"/>
</dbReference>
<proteinExistence type="predicted"/>
<evidence type="ECO:0000313" key="4">
    <source>
        <dbReference type="EMBL" id="VDI57668.1"/>
    </source>
</evidence>
<protein>
    <submittedName>
        <fullName evidence="4">Uncharacterized protein</fullName>
    </submittedName>
</protein>
<name>A0A8B6G2B3_MYTGA</name>
<sequence>MEDSFQIELRRALNSKSIETLLSLCDNTTKKTIILDFKGSYDKKLIHYAAEFGSVELLKMLVDLGANVREKHRTGKNTLHIACEEGNENIVNYLLQTVGDSSFKSALTTDYDKNAFYYAAISGNCNIVQSLKYNGNLDINKIFPNKRTALFTTVTENKYEAAKILCQCGADVNIGFQGRNLRPIHYLAEREDGTNMLILLLKYGANVNEHWGKPPNGQQPLFIALKHKCSENAKILIEKGANVSFKGRAYKTGWIDCFSLAAMNCPSLIQDFLKLGANPNVEHEGSSVLMIAFENSAKKEDLIALIKAGASKGKNGKTAIQCCESYNQLQLFIKTGISVDEIETRHGVSTLETLLRGPFTYSELLKMQKNVSKLLSFGANPNLTREGKDSPLILALKNNLFEVAEQLIESGANVNHIGVDCNNPAHYCCKSGSTANANSAMRAMIQRGLLLNYKHPCGNYLFNLIVEADFDNTVPILMIEKGADPNLHKDGYDSLLMKCVKQERYQVCCALLEKGADISYRNAKGLTAFDMFADLFLKWKTGNFRHAELDKPSEKLQVLNAFLVAGIDVNKSTMSEIYPLIIAVWLRCEDTVRIILKKGGDVNIMDNFYDTPLTTALEFDLQDVVNDLLNAKANVNHKGGEIRLPRIGMNGELSSVKRMKCSNVCTDFTPQHSSVFMNGNSVLTRVLKDISGLTLDRMEAYTRILLKFGANPNLEESGSDSTLMHAVRLESLKLVRALIAAGANVNHIGQMNLTALHIYFMPNHMKGCKLYETRIKAGRHLILKLLLYNKASPNSMSSFGDLPIHLALRMESVVKERHMKDILLLLNYSTEINIPDKSATHQSFWQHHFVLSM</sequence>
<dbReference type="SMART" id="SM00248">
    <property type="entry name" value="ANK"/>
    <property type="match status" value="17"/>
</dbReference>
<accession>A0A8B6G2B3</accession>
<dbReference type="PROSITE" id="PS50297">
    <property type="entry name" value="ANK_REP_REGION"/>
    <property type="match status" value="4"/>
</dbReference>
<dbReference type="Gene3D" id="1.25.40.20">
    <property type="entry name" value="Ankyrin repeat-containing domain"/>
    <property type="match status" value="5"/>
</dbReference>
<feature type="repeat" description="ANK" evidence="3">
    <location>
        <begin position="74"/>
        <end position="106"/>
    </location>
</feature>
<evidence type="ECO:0000256" key="3">
    <source>
        <dbReference type="PROSITE-ProRule" id="PRU00023"/>
    </source>
</evidence>
<evidence type="ECO:0000256" key="2">
    <source>
        <dbReference type="ARBA" id="ARBA00023043"/>
    </source>
</evidence>
<feature type="repeat" description="ANK" evidence="3">
    <location>
        <begin position="387"/>
        <end position="419"/>
    </location>
</feature>
<feature type="repeat" description="ANK" evidence="3">
    <location>
        <begin position="41"/>
        <end position="73"/>
    </location>
</feature>
<gene>
    <name evidence="4" type="ORF">MGAL_10B033275</name>
</gene>
<dbReference type="PANTHER" id="PTHR24123:SF33">
    <property type="entry name" value="PROTEIN HOS4"/>
    <property type="match status" value="1"/>
</dbReference>
<dbReference type="InterPro" id="IPR036770">
    <property type="entry name" value="Ankyrin_rpt-contain_sf"/>
</dbReference>
<dbReference type="EMBL" id="UYJE01007763">
    <property type="protein sequence ID" value="VDI57668.1"/>
    <property type="molecule type" value="Genomic_DNA"/>
</dbReference>
<dbReference type="Pfam" id="PF12796">
    <property type="entry name" value="Ank_2"/>
    <property type="match status" value="2"/>
</dbReference>